<gene>
    <name evidence="1" type="ORF">SMTD_LOCUS6125</name>
</gene>
<dbReference type="Proteomes" id="UP000269396">
    <property type="component" value="Unassembled WGS sequence"/>
</dbReference>
<name>A0A183NVI9_9TREM</name>
<dbReference type="AlphaFoldDB" id="A0A183NVI9"/>
<accession>A0A183NVI9</accession>
<reference evidence="1 2" key="1">
    <citation type="submission" date="2018-11" db="EMBL/GenBank/DDBJ databases">
        <authorList>
            <consortium name="Pathogen Informatics"/>
        </authorList>
    </citation>
    <scope>NUCLEOTIDE SEQUENCE [LARGE SCALE GENOMIC DNA]</scope>
    <source>
        <strain>Denwood</strain>
        <strain evidence="2">Zambia</strain>
    </source>
</reference>
<organism evidence="1 2">
    <name type="scientific">Schistosoma mattheei</name>
    <dbReference type="NCBI Taxonomy" id="31246"/>
    <lineage>
        <taxon>Eukaryota</taxon>
        <taxon>Metazoa</taxon>
        <taxon>Spiralia</taxon>
        <taxon>Lophotrochozoa</taxon>
        <taxon>Platyhelminthes</taxon>
        <taxon>Trematoda</taxon>
        <taxon>Digenea</taxon>
        <taxon>Strigeidida</taxon>
        <taxon>Schistosomatoidea</taxon>
        <taxon>Schistosomatidae</taxon>
        <taxon>Schistosoma</taxon>
    </lineage>
</organism>
<keyword evidence="2" id="KW-1185">Reference proteome</keyword>
<evidence type="ECO:0000313" key="2">
    <source>
        <dbReference type="Proteomes" id="UP000269396"/>
    </source>
</evidence>
<dbReference type="EMBL" id="UZAL01027405">
    <property type="protein sequence ID" value="VDP32303.1"/>
    <property type="molecule type" value="Genomic_DNA"/>
</dbReference>
<sequence length="116" mass="13095">MEKNIGHLSYAGQSHMMEYLKLCVSQNTRIQRSKCGQLGNSKLVITLRRKDPIFFLGGGKSGESPVVQVLDFSDFRTQTTWCIQFKGLGESFEISVTNSNNNEYITDHAEFTSNTH</sequence>
<evidence type="ECO:0000313" key="1">
    <source>
        <dbReference type="EMBL" id="VDP32303.1"/>
    </source>
</evidence>
<protein>
    <submittedName>
        <fullName evidence="1">Uncharacterized protein</fullName>
    </submittedName>
</protein>
<proteinExistence type="predicted"/>